<name>A0A2P7MWX3_9CYAN</name>
<dbReference type="OrthoDB" id="9861111at2"/>
<evidence type="ECO:0000256" key="2">
    <source>
        <dbReference type="SAM" id="SignalP"/>
    </source>
</evidence>
<keyword evidence="4" id="KW-1185">Reference proteome</keyword>
<protein>
    <submittedName>
        <fullName evidence="3">Uncharacterized protein</fullName>
    </submittedName>
</protein>
<organism evidence="3 4">
    <name type="scientific">Cyanobium usitatum str. Tous</name>
    <dbReference type="NCBI Taxonomy" id="2116684"/>
    <lineage>
        <taxon>Bacteria</taxon>
        <taxon>Bacillati</taxon>
        <taxon>Cyanobacteriota</taxon>
        <taxon>Cyanophyceae</taxon>
        <taxon>Synechococcales</taxon>
        <taxon>Prochlorococcaceae</taxon>
        <taxon>Cyanobium</taxon>
    </lineage>
</organism>
<sequence length="156" mass="16139">MTARRTIPVLLLLAAGLAPLAPPNAQAGPLLRRAQERKACQEFAVKLQTASANPQQAQLVYQQGVLKLVETFGENPCGDIPAPTAAAPATPAPAPVTAPVTAKPANPQQAQACQEFASKLQGAQGNPAQAQQIYAMGSQKLSGMFGPNPCPNLPKP</sequence>
<evidence type="ECO:0000313" key="4">
    <source>
        <dbReference type="Proteomes" id="UP000243002"/>
    </source>
</evidence>
<evidence type="ECO:0000256" key="1">
    <source>
        <dbReference type="SAM" id="MobiDB-lite"/>
    </source>
</evidence>
<reference evidence="3 4" key="1">
    <citation type="journal article" date="2018" name="Environ. Microbiol.">
        <title>Ecological and genomic features of two widespread freshwater picocyanobacteria.</title>
        <authorList>
            <person name="Cabello-Yeves P.J."/>
            <person name="Picazo A."/>
            <person name="Camacho A."/>
            <person name="Callieri C."/>
            <person name="Rosselli R."/>
            <person name="Roda-Garcia J.J."/>
            <person name="Coutinho F.H."/>
            <person name="Rodriguez-Valera F."/>
        </authorList>
    </citation>
    <scope>NUCLEOTIDE SEQUENCE [LARGE SCALE GENOMIC DNA]</scope>
    <source>
        <strain evidence="3 4">Tous</strain>
    </source>
</reference>
<accession>A0A2P7MWX3</accession>
<feature type="region of interest" description="Disordered" evidence="1">
    <location>
        <begin position="80"/>
        <end position="109"/>
    </location>
</feature>
<dbReference type="EMBL" id="PXXO01000006">
    <property type="protein sequence ID" value="PSJ05671.1"/>
    <property type="molecule type" value="Genomic_DNA"/>
</dbReference>
<evidence type="ECO:0000313" key="3">
    <source>
        <dbReference type="EMBL" id="PSJ05671.1"/>
    </source>
</evidence>
<dbReference type="Proteomes" id="UP000243002">
    <property type="component" value="Unassembled WGS sequence"/>
</dbReference>
<comment type="caution">
    <text evidence="3">The sequence shown here is derived from an EMBL/GenBank/DDBJ whole genome shotgun (WGS) entry which is preliminary data.</text>
</comment>
<gene>
    <name evidence="3" type="ORF">C7K55_06395</name>
</gene>
<feature type="signal peptide" evidence="2">
    <location>
        <begin position="1"/>
        <end position="27"/>
    </location>
</feature>
<dbReference type="RefSeq" id="WP_106502605.1">
    <property type="nucleotide sequence ID" value="NZ_PXXO01000006.1"/>
</dbReference>
<proteinExistence type="predicted"/>
<keyword evidence="2" id="KW-0732">Signal</keyword>
<dbReference type="AlphaFoldDB" id="A0A2P7MWX3"/>
<feature type="chain" id="PRO_5015197391" evidence="2">
    <location>
        <begin position="28"/>
        <end position="156"/>
    </location>
</feature>